<accession>A0A3N4HFC8</accession>
<organism evidence="2 3">
    <name type="scientific">Ascobolus immersus RN42</name>
    <dbReference type="NCBI Taxonomy" id="1160509"/>
    <lineage>
        <taxon>Eukaryota</taxon>
        <taxon>Fungi</taxon>
        <taxon>Dikarya</taxon>
        <taxon>Ascomycota</taxon>
        <taxon>Pezizomycotina</taxon>
        <taxon>Pezizomycetes</taxon>
        <taxon>Pezizales</taxon>
        <taxon>Ascobolaceae</taxon>
        <taxon>Ascobolus</taxon>
    </lineage>
</organism>
<feature type="compositionally biased region" description="Polar residues" evidence="1">
    <location>
        <begin position="1"/>
        <end position="10"/>
    </location>
</feature>
<sequence length="285" mass="31867">MSGKSSSKRSATGGDGGGPTKKPKIASGTVNKFGTAHWILLTKTFSDGHKEEEILFDGKRYFRKEYAQWLLVKGMYINNDLFFLRGDSAPITLQEGVGKRFFYERDIPSSESYHAPDKKGNRLEHVRIEVASKNKVNLNDVATSNAHENWAKQPSITVPHPDWIDIPTENSPSSPNLMPKVGPTAAAMEHYKYTQAASDKEKDLLVAKVRLIDVMMHIRDLYNAGVTTDAVKAAEVYPRPQLDKNWDTTIKSLDKEIDNLRDRICVVDDEKGGEEDAEEAAEEEA</sequence>
<dbReference type="AlphaFoldDB" id="A0A3N4HFC8"/>
<feature type="region of interest" description="Disordered" evidence="1">
    <location>
        <begin position="1"/>
        <end position="27"/>
    </location>
</feature>
<dbReference type="EMBL" id="ML119842">
    <property type="protein sequence ID" value="RPA72865.1"/>
    <property type="molecule type" value="Genomic_DNA"/>
</dbReference>
<protein>
    <submittedName>
        <fullName evidence="2">Uncharacterized protein</fullName>
    </submittedName>
</protein>
<evidence type="ECO:0000313" key="3">
    <source>
        <dbReference type="Proteomes" id="UP000275078"/>
    </source>
</evidence>
<proteinExistence type="predicted"/>
<gene>
    <name evidence="2" type="ORF">BJ508DRAFT_314331</name>
</gene>
<keyword evidence="3" id="KW-1185">Reference proteome</keyword>
<name>A0A3N4HFC8_ASCIM</name>
<evidence type="ECO:0000256" key="1">
    <source>
        <dbReference type="SAM" id="MobiDB-lite"/>
    </source>
</evidence>
<reference evidence="2 3" key="1">
    <citation type="journal article" date="2018" name="Nat. Ecol. Evol.">
        <title>Pezizomycetes genomes reveal the molecular basis of ectomycorrhizal truffle lifestyle.</title>
        <authorList>
            <person name="Murat C."/>
            <person name="Payen T."/>
            <person name="Noel B."/>
            <person name="Kuo A."/>
            <person name="Morin E."/>
            <person name="Chen J."/>
            <person name="Kohler A."/>
            <person name="Krizsan K."/>
            <person name="Balestrini R."/>
            <person name="Da Silva C."/>
            <person name="Montanini B."/>
            <person name="Hainaut M."/>
            <person name="Levati E."/>
            <person name="Barry K.W."/>
            <person name="Belfiori B."/>
            <person name="Cichocki N."/>
            <person name="Clum A."/>
            <person name="Dockter R.B."/>
            <person name="Fauchery L."/>
            <person name="Guy J."/>
            <person name="Iotti M."/>
            <person name="Le Tacon F."/>
            <person name="Lindquist E.A."/>
            <person name="Lipzen A."/>
            <person name="Malagnac F."/>
            <person name="Mello A."/>
            <person name="Molinier V."/>
            <person name="Miyauchi S."/>
            <person name="Poulain J."/>
            <person name="Riccioni C."/>
            <person name="Rubini A."/>
            <person name="Sitrit Y."/>
            <person name="Splivallo R."/>
            <person name="Traeger S."/>
            <person name="Wang M."/>
            <person name="Zifcakova L."/>
            <person name="Wipf D."/>
            <person name="Zambonelli A."/>
            <person name="Paolocci F."/>
            <person name="Nowrousian M."/>
            <person name="Ottonello S."/>
            <person name="Baldrian P."/>
            <person name="Spatafora J.W."/>
            <person name="Henrissat B."/>
            <person name="Nagy L.G."/>
            <person name="Aury J.M."/>
            <person name="Wincker P."/>
            <person name="Grigoriev I.V."/>
            <person name="Bonfante P."/>
            <person name="Martin F.M."/>
        </authorList>
    </citation>
    <scope>NUCLEOTIDE SEQUENCE [LARGE SCALE GENOMIC DNA]</scope>
    <source>
        <strain evidence="2 3">RN42</strain>
    </source>
</reference>
<dbReference type="Proteomes" id="UP000275078">
    <property type="component" value="Unassembled WGS sequence"/>
</dbReference>
<evidence type="ECO:0000313" key="2">
    <source>
        <dbReference type="EMBL" id="RPA72865.1"/>
    </source>
</evidence>